<dbReference type="STRING" id="1848.SAMN05443637_104174"/>
<name>A0A1M6R424_PSETH</name>
<dbReference type="AlphaFoldDB" id="A0A1M6R424"/>
<evidence type="ECO:0000313" key="3">
    <source>
        <dbReference type="Proteomes" id="UP000184363"/>
    </source>
</evidence>
<dbReference type="InterPro" id="IPR021255">
    <property type="entry name" value="DUF2807"/>
</dbReference>
<proteinExistence type="predicted"/>
<dbReference type="EMBL" id="FRAP01000004">
    <property type="protein sequence ID" value="SHK27245.1"/>
    <property type="molecule type" value="Genomic_DNA"/>
</dbReference>
<dbReference type="Proteomes" id="UP000184363">
    <property type="component" value="Unassembled WGS sequence"/>
</dbReference>
<dbReference type="PANTHER" id="PTHR39200:SF1">
    <property type="entry name" value="AUTO-TRANSPORTER ADHESIN HEAD GIN DOMAIN-CONTAINING PROTEIN-RELATED"/>
    <property type="match status" value="1"/>
</dbReference>
<protein>
    <submittedName>
        <fullName evidence="2">Putative auto-transporter adhesin, head GIN domain</fullName>
    </submittedName>
</protein>
<reference evidence="2 3" key="1">
    <citation type="submission" date="2016-11" db="EMBL/GenBank/DDBJ databases">
        <authorList>
            <person name="Jaros S."/>
            <person name="Januszkiewicz K."/>
            <person name="Wedrychowicz H."/>
        </authorList>
    </citation>
    <scope>NUCLEOTIDE SEQUENCE [LARGE SCALE GENOMIC DNA]</scope>
    <source>
        <strain evidence="2 3">DSM 43832</strain>
    </source>
</reference>
<organism evidence="2 3">
    <name type="scientific">Pseudonocardia thermophila</name>
    <dbReference type="NCBI Taxonomy" id="1848"/>
    <lineage>
        <taxon>Bacteria</taxon>
        <taxon>Bacillati</taxon>
        <taxon>Actinomycetota</taxon>
        <taxon>Actinomycetes</taxon>
        <taxon>Pseudonocardiales</taxon>
        <taxon>Pseudonocardiaceae</taxon>
        <taxon>Pseudonocardia</taxon>
    </lineage>
</organism>
<evidence type="ECO:0000313" key="2">
    <source>
        <dbReference type="EMBL" id="SHK27245.1"/>
    </source>
</evidence>
<feature type="domain" description="Putative auto-transporter adhesin head GIN" evidence="1">
    <location>
        <begin position="22"/>
        <end position="181"/>
    </location>
</feature>
<gene>
    <name evidence="2" type="ORF">SAMN05443637_104174</name>
</gene>
<dbReference type="Gene3D" id="2.160.20.120">
    <property type="match status" value="1"/>
</dbReference>
<sequence length="197" mass="19869">MPNAASGAGEVTSEQRTISDVTGIDLATSGTVDVSTGPPSLTVEAPADLLPLLTSEVSGGTLVLSVEDRAVLRGASRIHYTVTVPSLERIVISGAGTVRHPDIRGSSLTVDIEGSGDVVVGGSVDEQVVSVHGSGSYEAAGLATKITEIRISGSGEADVTVSDSLTVDVSGSGDVTYRGSPKVQQHISGTGEVTQAR</sequence>
<keyword evidence="3" id="KW-1185">Reference proteome</keyword>
<accession>A0A1M6R424</accession>
<dbReference type="Pfam" id="PF10988">
    <property type="entry name" value="DUF2807"/>
    <property type="match status" value="1"/>
</dbReference>
<evidence type="ECO:0000259" key="1">
    <source>
        <dbReference type="Pfam" id="PF10988"/>
    </source>
</evidence>
<dbReference type="PANTHER" id="PTHR39200">
    <property type="entry name" value="HYPOTHETICAL EXPORTED PROTEIN"/>
    <property type="match status" value="1"/>
</dbReference>